<dbReference type="InterPro" id="IPR003343">
    <property type="entry name" value="Big_2"/>
</dbReference>
<evidence type="ECO:0000313" key="4">
    <source>
        <dbReference type="Proteomes" id="UP000178417"/>
    </source>
</evidence>
<evidence type="ECO:0000259" key="2">
    <source>
        <dbReference type="SMART" id="SM00635"/>
    </source>
</evidence>
<reference evidence="3 4" key="1">
    <citation type="journal article" date="2016" name="Nat. Commun.">
        <title>Thousands of microbial genomes shed light on interconnected biogeochemical processes in an aquifer system.</title>
        <authorList>
            <person name="Anantharaman K."/>
            <person name="Brown C.T."/>
            <person name="Hug L.A."/>
            <person name="Sharon I."/>
            <person name="Castelle C.J."/>
            <person name="Probst A.J."/>
            <person name="Thomas B.C."/>
            <person name="Singh A."/>
            <person name="Wilkins M.J."/>
            <person name="Karaoz U."/>
            <person name="Brodie E.L."/>
            <person name="Williams K.H."/>
            <person name="Hubbard S.S."/>
            <person name="Banfield J.F."/>
        </authorList>
    </citation>
    <scope>NUCLEOTIDE SEQUENCE [LARGE SCALE GENOMIC DNA]</scope>
</reference>
<dbReference type="Gene3D" id="2.60.40.1080">
    <property type="match status" value="1"/>
</dbReference>
<dbReference type="STRING" id="1802579.A2310_08725"/>
<dbReference type="Pfam" id="PF02368">
    <property type="entry name" value="Big_2"/>
    <property type="match status" value="1"/>
</dbReference>
<dbReference type="EMBL" id="MEUB01000039">
    <property type="protein sequence ID" value="OGC21548.1"/>
    <property type="molecule type" value="Genomic_DNA"/>
</dbReference>
<dbReference type="Proteomes" id="UP000178417">
    <property type="component" value="Unassembled WGS sequence"/>
</dbReference>
<dbReference type="InterPro" id="IPR008969">
    <property type="entry name" value="CarboxyPept-like_regulatory"/>
</dbReference>
<dbReference type="AlphaFoldDB" id="A0A1F4SM63"/>
<dbReference type="SMART" id="SM00635">
    <property type="entry name" value="BID_2"/>
    <property type="match status" value="1"/>
</dbReference>
<gene>
    <name evidence="3" type="ORF">A2310_08725</name>
</gene>
<feature type="transmembrane region" description="Helical" evidence="1">
    <location>
        <begin position="21"/>
        <end position="41"/>
    </location>
</feature>
<keyword evidence="1" id="KW-0812">Transmembrane</keyword>
<keyword evidence="1" id="KW-0472">Membrane</keyword>
<protein>
    <recommendedName>
        <fullName evidence="2">BIG2 domain-containing protein</fullName>
    </recommendedName>
</protein>
<accession>A0A1F4SM63</accession>
<comment type="caution">
    <text evidence="3">The sequence shown here is derived from an EMBL/GenBank/DDBJ whole genome shotgun (WGS) entry which is preliminary data.</text>
</comment>
<organism evidence="3 4">
    <name type="scientific">candidate division WOR-1 bacterium RIFOXYB2_FULL_37_13</name>
    <dbReference type="NCBI Taxonomy" id="1802579"/>
    <lineage>
        <taxon>Bacteria</taxon>
        <taxon>Bacillati</taxon>
        <taxon>Saganbacteria</taxon>
    </lineage>
</organism>
<evidence type="ECO:0000313" key="3">
    <source>
        <dbReference type="EMBL" id="OGC21548.1"/>
    </source>
</evidence>
<sequence length="593" mass="65527">MLEESLFLSPIKNGGVKMLKRFLFIFLMFVVVFVVGCGQNLENIVENSTELKISPESAELYVGQTQQFTISGMVLKSDTSYSATWEVTGGIGTIDATGLFTATETGEGTILVAIDGIRGTAEVVVSDEGGKTITGYVKDIFSNDLPVSSAVVMSGAKTIKTDINGHYELLGVSKDTESISATAANLISTTIGTDKGSVNIPLGIPSINSSYDYSQSKQVKISGRFVNKYGEPIDAYTHYSSSYPYSISETSDYLGTIFYSNGNSYLYMASDGSFSNTISLSQGKQNTNLFLSILYKKQEMTYEGYSISTKETFNSFFKEIPYNDEDSIDLGEMIVSEEVSLIHGKISYPQDNDYINVCFGLKFDNDVRVSTSNYYYRYSPFANVSDDSYSLYVPYKIKGFNWFIYAGSTLYSTNNENASKSCNSYIEKLAIINGEASCDITLPSYLKIQYPGYSEAGVSNTPKIEWESLGNEYVYMPVVYSTHYTKWFGITDKNYISFPFFPIGSGGESANLVDGNYYLALLAFKNNNFDITNFNQEDIRKYSDYSQIGGIPFTVGSTDSSISSLSSSDKSSADKYLEEFLKKLGLSIKMSKK</sequence>
<name>A0A1F4SM63_UNCSA</name>
<proteinExistence type="predicted"/>
<feature type="domain" description="BIG2" evidence="2">
    <location>
        <begin position="47"/>
        <end position="124"/>
    </location>
</feature>
<evidence type="ECO:0000256" key="1">
    <source>
        <dbReference type="SAM" id="Phobius"/>
    </source>
</evidence>
<keyword evidence="1" id="KW-1133">Transmembrane helix</keyword>
<dbReference type="SUPFAM" id="SSF49464">
    <property type="entry name" value="Carboxypeptidase regulatory domain-like"/>
    <property type="match status" value="1"/>
</dbReference>